<evidence type="ECO:0000256" key="9">
    <source>
        <dbReference type="ARBA" id="ARBA00024626"/>
    </source>
</evidence>
<keyword evidence="7" id="KW-0067">ATP-binding</keyword>
<comment type="catalytic activity">
    <reaction evidence="9">
        <text>ATP + [NEDD8 protein] + [E1 NEDD8-activating enzyme]-L-cysteine = AMP + diphosphate + [E1 NEDD8-activating enzyme]-S-[NEDD8 protein]-yl-L-cysteine.</text>
        <dbReference type="EC" id="6.2.1.64"/>
    </reaction>
</comment>
<dbReference type="GO" id="GO:0045116">
    <property type="term" value="P:protein neddylation"/>
    <property type="evidence" value="ECO:0007669"/>
    <property type="project" value="InterPro"/>
</dbReference>
<protein>
    <recommendedName>
        <fullName evidence="3">NEDD8-activating enzyme E1 catalytic subunit</fullName>
        <ecNumber evidence="8">6.2.1.64</ecNumber>
    </recommendedName>
</protein>
<evidence type="ECO:0000256" key="4">
    <source>
        <dbReference type="ARBA" id="ARBA00022598"/>
    </source>
</evidence>
<reference evidence="11" key="1">
    <citation type="submission" date="2021-03" db="EMBL/GenBank/DDBJ databases">
        <title>Comparative genomics and phylogenomic investigation of the class Geoglossomycetes provide insights into ecological specialization and systematics.</title>
        <authorList>
            <person name="Melie T."/>
            <person name="Pirro S."/>
            <person name="Miller A.N."/>
            <person name="Quandt A."/>
        </authorList>
    </citation>
    <scope>NUCLEOTIDE SEQUENCE</scope>
    <source>
        <strain evidence="11">CAQ_001_2017</strain>
    </source>
</reference>
<evidence type="ECO:0000256" key="6">
    <source>
        <dbReference type="ARBA" id="ARBA00022786"/>
    </source>
</evidence>
<evidence type="ECO:0000256" key="5">
    <source>
        <dbReference type="ARBA" id="ARBA00022741"/>
    </source>
</evidence>
<dbReference type="GO" id="GO:0005524">
    <property type="term" value="F:ATP binding"/>
    <property type="evidence" value="ECO:0007669"/>
    <property type="project" value="UniProtKB-KW"/>
</dbReference>
<dbReference type="FunFam" id="1.10.10.520:FF:000001">
    <property type="entry name" value="NEDD8-activating enzyme E1 catalytic subunit"/>
    <property type="match status" value="1"/>
</dbReference>
<feature type="domain" description="E2 binding" evidence="10">
    <location>
        <begin position="145"/>
        <end position="228"/>
    </location>
</feature>
<dbReference type="SMART" id="SM01181">
    <property type="entry name" value="E2_bind"/>
    <property type="match status" value="1"/>
</dbReference>
<comment type="pathway">
    <text evidence="1">Protein modification; protein neddylation.</text>
</comment>
<evidence type="ECO:0000259" key="10">
    <source>
        <dbReference type="SMART" id="SM01181"/>
    </source>
</evidence>
<dbReference type="Gene3D" id="1.10.10.520">
    <property type="entry name" value="Ubiquitin activating enzymes (Uba3). Chain: B, domain 2"/>
    <property type="match status" value="1"/>
</dbReference>
<name>A0A9P8LDU3_9PEZI</name>
<sequence>MHAPRAAVPLCTLATIPRQPEHCIEWAHVIAWEEERKNDTLDTDDPEHITWLYQKALKRATDFNISGVTYSLTQGVVKNIIPAIASTNAVIAASCCNEAFKIATNTNPYLSNYMMYSGNDGIYTYTFEHERKPDCPVCGNLTKDLQVNGDWTLGEFIDWMKDQPDTQGLKKPSFSKSGKSLYIQVPGLEEQTRPNLDKKLSELVAEGEEVVVSDRALPVDLRYNFIFKKV</sequence>
<proteinExistence type="inferred from homology"/>
<comment type="similarity">
    <text evidence="2">Belongs to the ubiquitin-activating E1 family. UBA3 subfamily.</text>
</comment>
<dbReference type="InterPro" id="IPR035985">
    <property type="entry name" value="Ubiquitin-activating_enz"/>
</dbReference>
<dbReference type="SUPFAM" id="SSF69572">
    <property type="entry name" value="Activating enzymes of the ubiquitin-like proteins"/>
    <property type="match status" value="1"/>
</dbReference>
<dbReference type="Gene3D" id="3.10.290.20">
    <property type="entry name" value="Ubiquitin-like 2 activating enzyme e1b. Chain: B, domain 3"/>
    <property type="match status" value="1"/>
</dbReference>
<dbReference type="InterPro" id="IPR014929">
    <property type="entry name" value="E2-binding"/>
</dbReference>
<dbReference type="EC" id="6.2.1.64" evidence="8"/>
<evidence type="ECO:0000313" key="11">
    <source>
        <dbReference type="EMBL" id="KAH0562624.1"/>
    </source>
</evidence>
<comment type="caution">
    <text evidence="11">The sequence shown here is derived from an EMBL/GenBank/DDBJ whole genome shotgun (WGS) entry which is preliminary data.</text>
</comment>
<organism evidence="11 12">
    <name type="scientific">Trichoglossum hirsutum</name>
    <dbReference type="NCBI Taxonomy" id="265104"/>
    <lineage>
        <taxon>Eukaryota</taxon>
        <taxon>Fungi</taxon>
        <taxon>Dikarya</taxon>
        <taxon>Ascomycota</taxon>
        <taxon>Pezizomycotina</taxon>
        <taxon>Geoglossomycetes</taxon>
        <taxon>Geoglossales</taxon>
        <taxon>Geoglossaceae</taxon>
        <taxon>Trichoglossum</taxon>
    </lineage>
</organism>
<evidence type="ECO:0000256" key="3">
    <source>
        <dbReference type="ARBA" id="ARBA00015203"/>
    </source>
</evidence>
<dbReference type="GO" id="GO:0019781">
    <property type="term" value="F:NEDD8 activating enzyme activity"/>
    <property type="evidence" value="ECO:0007669"/>
    <property type="project" value="UniProtKB-EC"/>
</dbReference>
<gene>
    <name evidence="11" type="ORF">GP486_002702</name>
</gene>
<accession>A0A9P8LDU3</accession>
<keyword evidence="6" id="KW-0833">Ubl conjugation pathway</keyword>
<keyword evidence="12" id="KW-1185">Reference proteome</keyword>
<dbReference type="EMBL" id="JAGHQM010000317">
    <property type="protein sequence ID" value="KAH0562624.1"/>
    <property type="molecule type" value="Genomic_DNA"/>
</dbReference>
<dbReference type="Proteomes" id="UP000750711">
    <property type="component" value="Unassembled WGS sequence"/>
</dbReference>
<dbReference type="Pfam" id="PF08825">
    <property type="entry name" value="E2_bind"/>
    <property type="match status" value="1"/>
</dbReference>
<dbReference type="InterPro" id="IPR023318">
    <property type="entry name" value="Ub_act_enz_dom_a_sf"/>
</dbReference>
<dbReference type="AlphaFoldDB" id="A0A9P8LDU3"/>
<evidence type="ECO:0000256" key="8">
    <source>
        <dbReference type="ARBA" id="ARBA00023624"/>
    </source>
</evidence>
<keyword evidence="4" id="KW-0436">Ligase</keyword>
<evidence type="ECO:0000256" key="7">
    <source>
        <dbReference type="ARBA" id="ARBA00022840"/>
    </source>
</evidence>
<keyword evidence="5" id="KW-0547">Nucleotide-binding</keyword>
<evidence type="ECO:0000313" key="12">
    <source>
        <dbReference type="Proteomes" id="UP000750711"/>
    </source>
</evidence>
<evidence type="ECO:0000256" key="1">
    <source>
        <dbReference type="ARBA" id="ARBA00005032"/>
    </source>
</evidence>
<evidence type="ECO:0000256" key="2">
    <source>
        <dbReference type="ARBA" id="ARBA00006310"/>
    </source>
</evidence>